<keyword evidence="19" id="KW-1185">Reference proteome</keyword>
<evidence type="ECO:0000256" key="9">
    <source>
        <dbReference type="ARBA" id="ARBA00022771"/>
    </source>
</evidence>
<evidence type="ECO:0000256" key="16">
    <source>
        <dbReference type="SAM" id="MobiDB-lite"/>
    </source>
</evidence>
<evidence type="ECO:0000313" key="19">
    <source>
        <dbReference type="Proteomes" id="UP000800097"/>
    </source>
</evidence>
<dbReference type="GO" id="GO:0061630">
    <property type="term" value="F:ubiquitin protein ligase activity"/>
    <property type="evidence" value="ECO:0007669"/>
    <property type="project" value="UniProtKB-EC"/>
</dbReference>
<keyword evidence="10 15" id="KW-0833">Ubl conjugation pathway</keyword>
<name>A0A6A6JC38_WESOR</name>
<keyword evidence="12 15" id="KW-0233">DNA recombination</keyword>
<dbReference type="Pfam" id="PF07574">
    <property type="entry name" value="SMC_Nse1"/>
    <property type="match status" value="1"/>
</dbReference>
<evidence type="ECO:0000256" key="3">
    <source>
        <dbReference type="ARBA" id="ARBA00010258"/>
    </source>
</evidence>
<evidence type="ECO:0000256" key="4">
    <source>
        <dbReference type="ARBA" id="ARBA00012483"/>
    </source>
</evidence>
<evidence type="ECO:0000256" key="1">
    <source>
        <dbReference type="ARBA" id="ARBA00000900"/>
    </source>
</evidence>
<feature type="compositionally biased region" description="Basic and acidic residues" evidence="16">
    <location>
        <begin position="396"/>
        <end position="405"/>
    </location>
</feature>
<feature type="region of interest" description="Disordered" evidence="16">
    <location>
        <begin position="384"/>
        <end position="405"/>
    </location>
</feature>
<dbReference type="InterPro" id="IPR013083">
    <property type="entry name" value="Znf_RING/FYVE/PHD"/>
</dbReference>
<keyword evidence="8 15" id="KW-0227">DNA damage</keyword>
<evidence type="ECO:0000256" key="6">
    <source>
        <dbReference type="ARBA" id="ARBA00022679"/>
    </source>
</evidence>
<dbReference type="EMBL" id="ML986505">
    <property type="protein sequence ID" value="KAF2274131.1"/>
    <property type="molecule type" value="Genomic_DNA"/>
</dbReference>
<evidence type="ECO:0000256" key="12">
    <source>
        <dbReference type="ARBA" id="ARBA00023172"/>
    </source>
</evidence>
<keyword evidence="7 15" id="KW-0479">Metal-binding</keyword>
<dbReference type="Gene3D" id="3.90.1150.220">
    <property type="match status" value="1"/>
</dbReference>
<dbReference type="GeneID" id="54555616"/>
<evidence type="ECO:0000256" key="14">
    <source>
        <dbReference type="ARBA" id="ARBA00023242"/>
    </source>
</evidence>
<evidence type="ECO:0000256" key="5">
    <source>
        <dbReference type="ARBA" id="ARBA00019422"/>
    </source>
</evidence>
<dbReference type="OrthoDB" id="185455at2759"/>
<dbReference type="Pfam" id="PF08746">
    <property type="entry name" value="zf-RING-like"/>
    <property type="match status" value="1"/>
</dbReference>
<evidence type="ECO:0000256" key="11">
    <source>
        <dbReference type="ARBA" id="ARBA00022833"/>
    </source>
</evidence>
<dbReference type="InterPro" id="IPR011513">
    <property type="entry name" value="Nse1"/>
</dbReference>
<keyword evidence="13 15" id="KW-0234">DNA repair</keyword>
<keyword evidence="9 15" id="KW-0863">Zinc-finger</keyword>
<dbReference type="InterPro" id="IPR014857">
    <property type="entry name" value="Nse1_RING_C4HC3-type"/>
</dbReference>
<comment type="subunit">
    <text evidence="15">Component of the Smc5-Smc6 complex.</text>
</comment>
<evidence type="ECO:0000256" key="13">
    <source>
        <dbReference type="ARBA" id="ARBA00023204"/>
    </source>
</evidence>
<dbReference type="EC" id="2.3.2.27" evidence="4 15"/>
<dbReference type="AlphaFoldDB" id="A0A6A6JC38"/>
<comment type="similarity">
    <text evidence="3 15">Belongs to the NSE1 family.</text>
</comment>
<dbReference type="GO" id="GO:0000724">
    <property type="term" value="P:double-strand break repair via homologous recombination"/>
    <property type="evidence" value="ECO:0007669"/>
    <property type="project" value="TreeGrafter"/>
</dbReference>
<dbReference type="CDD" id="cd16493">
    <property type="entry name" value="RING-CH-C4HC3_NSE1"/>
    <property type="match status" value="1"/>
</dbReference>
<dbReference type="PANTHER" id="PTHR20973:SF0">
    <property type="entry name" value="NON-STRUCTURAL MAINTENANCE OF CHROMOSOMES ELEMENT 1 HOMOLOG"/>
    <property type="match status" value="1"/>
</dbReference>
<proteinExistence type="inferred from homology"/>
<comment type="subcellular location">
    <subcellularLocation>
        <location evidence="2 15">Nucleus</location>
    </subcellularLocation>
</comment>
<dbReference type="Gene3D" id="1.10.10.10">
    <property type="entry name" value="Winged helix-like DNA-binding domain superfamily/Winged helix DNA-binding domain"/>
    <property type="match status" value="1"/>
</dbReference>
<dbReference type="Gene3D" id="3.30.40.10">
    <property type="entry name" value="Zinc/RING finger domain, C3HC4 (zinc finger)"/>
    <property type="match status" value="1"/>
</dbReference>
<dbReference type="GO" id="GO:0008270">
    <property type="term" value="F:zinc ion binding"/>
    <property type="evidence" value="ECO:0007669"/>
    <property type="project" value="UniProtKB-KW"/>
</dbReference>
<evidence type="ECO:0000256" key="10">
    <source>
        <dbReference type="ARBA" id="ARBA00022786"/>
    </source>
</evidence>
<organism evidence="18 19">
    <name type="scientific">Westerdykella ornata</name>
    <dbReference type="NCBI Taxonomy" id="318751"/>
    <lineage>
        <taxon>Eukaryota</taxon>
        <taxon>Fungi</taxon>
        <taxon>Dikarya</taxon>
        <taxon>Ascomycota</taxon>
        <taxon>Pezizomycotina</taxon>
        <taxon>Dothideomycetes</taxon>
        <taxon>Pleosporomycetidae</taxon>
        <taxon>Pleosporales</taxon>
        <taxon>Sporormiaceae</taxon>
        <taxon>Westerdykella</taxon>
    </lineage>
</organism>
<reference evidence="18" key="1">
    <citation type="journal article" date="2020" name="Stud. Mycol.">
        <title>101 Dothideomycetes genomes: a test case for predicting lifestyles and emergence of pathogens.</title>
        <authorList>
            <person name="Haridas S."/>
            <person name="Albert R."/>
            <person name="Binder M."/>
            <person name="Bloem J."/>
            <person name="Labutti K."/>
            <person name="Salamov A."/>
            <person name="Andreopoulos B."/>
            <person name="Baker S."/>
            <person name="Barry K."/>
            <person name="Bills G."/>
            <person name="Bluhm B."/>
            <person name="Cannon C."/>
            <person name="Castanera R."/>
            <person name="Culley D."/>
            <person name="Daum C."/>
            <person name="Ezra D."/>
            <person name="Gonzalez J."/>
            <person name="Henrissat B."/>
            <person name="Kuo A."/>
            <person name="Liang C."/>
            <person name="Lipzen A."/>
            <person name="Lutzoni F."/>
            <person name="Magnuson J."/>
            <person name="Mondo S."/>
            <person name="Nolan M."/>
            <person name="Ohm R."/>
            <person name="Pangilinan J."/>
            <person name="Park H.-J."/>
            <person name="Ramirez L."/>
            <person name="Alfaro M."/>
            <person name="Sun H."/>
            <person name="Tritt A."/>
            <person name="Yoshinaga Y."/>
            <person name="Zwiers L.-H."/>
            <person name="Turgeon B."/>
            <person name="Goodwin S."/>
            <person name="Spatafora J."/>
            <person name="Crous P."/>
            <person name="Grigoriev I."/>
        </authorList>
    </citation>
    <scope>NUCLEOTIDE SEQUENCE</scope>
    <source>
        <strain evidence="18">CBS 379.55</strain>
    </source>
</reference>
<sequence length="405" mass="43607">MARRHRDRDMDVDDTSTRHAYSNGHGDRGQGDAGMGDDAEAEGGGYSNVHRAFLQAFLARSVMSGEEVRAVLARVMGAADPSRPTHPNDITTPLLTHMLQTINARLAPLDYEIRSTRDQQQSLSRSASSSSSSMSAPANDYVYALVNTASDALTQLATEFSAEEIAFVKRVLDTMFEAGKKRGKEVMAVEAMEARRLAKVRSAGRTTMSQMQMHLNGDGDGAEGGGGGGADGEASAAAAAPVIKGIDLATADAVLSTLVDQGFFRKQKLGGVQWFSLAPRGIMELRSYLKEMYNDAPAGEDGDDEDEDDEERVVRIRDCEGCREIVTWGLRCARRDCGVRFHDGCAGQYFGRRRGGGEEGGNAARCPSCRTEWTGDCYVGPRAVVGAGGENETEEEGGRDKGERE</sequence>
<feature type="region of interest" description="Disordered" evidence="16">
    <location>
        <begin position="1"/>
        <end position="42"/>
    </location>
</feature>
<gene>
    <name evidence="18" type="ORF">EI97DRAFT_495587</name>
</gene>
<evidence type="ECO:0000259" key="17">
    <source>
        <dbReference type="Pfam" id="PF08746"/>
    </source>
</evidence>
<keyword evidence="14 15" id="KW-0539">Nucleus</keyword>
<comment type="function">
    <text evidence="15">Acts in a DNA repair pathway for removal of UV-induced DNA damage that is distinct from classical nucleotide excision repair and in repair of ionizing radiation damage. Functions in homologous recombination repair of DNA double strand breaks and in recovery of stalled replication forks.</text>
</comment>
<evidence type="ECO:0000256" key="7">
    <source>
        <dbReference type="ARBA" id="ARBA00022723"/>
    </source>
</evidence>
<dbReference type="RefSeq" id="XP_033651670.1">
    <property type="nucleotide sequence ID" value="XM_033802441.1"/>
</dbReference>
<evidence type="ECO:0000256" key="2">
    <source>
        <dbReference type="ARBA" id="ARBA00004123"/>
    </source>
</evidence>
<dbReference type="Proteomes" id="UP000800097">
    <property type="component" value="Unassembled WGS sequence"/>
</dbReference>
<protein>
    <recommendedName>
        <fullName evidence="5 15">Non-structural maintenance of chromosomes element 1 homolog</fullName>
        <ecNumber evidence="4 15">2.3.2.27</ecNumber>
    </recommendedName>
</protein>
<keyword evidence="6 15" id="KW-0808">Transferase</keyword>
<comment type="catalytic activity">
    <reaction evidence="1 15">
        <text>S-ubiquitinyl-[E2 ubiquitin-conjugating enzyme]-L-cysteine + [acceptor protein]-L-lysine = [E2 ubiquitin-conjugating enzyme]-L-cysteine + N(6)-ubiquitinyl-[acceptor protein]-L-lysine.</text>
        <dbReference type="EC" id="2.3.2.27"/>
    </reaction>
</comment>
<evidence type="ECO:0000256" key="15">
    <source>
        <dbReference type="RuleBase" id="RU368018"/>
    </source>
</evidence>
<feature type="compositionally biased region" description="Low complexity" evidence="16">
    <location>
        <begin position="122"/>
        <end position="135"/>
    </location>
</feature>
<dbReference type="SUPFAM" id="SSF57850">
    <property type="entry name" value="RING/U-box"/>
    <property type="match status" value="1"/>
</dbReference>
<dbReference type="GO" id="GO:0005634">
    <property type="term" value="C:nucleus"/>
    <property type="evidence" value="ECO:0007669"/>
    <property type="project" value="UniProtKB-SubCell"/>
</dbReference>
<dbReference type="InterPro" id="IPR036388">
    <property type="entry name" value="WH-like_DNA-bd_sf"/>
</dbReference>
<dbReference type="PANTHER" id="PTHR20973">
    <property type="entry name" value="NON-SMC ELEMENT 1-RELATED"/>
    <property type="match status" value="1"/>
</dbReference>
<keyword evidence="11 15" id="KW-0862">Zinc</keyword>
<accession>A0A6A6JC38</accession>
<feature type="region of interest" description="Disordered" evidence="16">
    <location>
        <begin position="115"/>
        <end position="135"/>
    </location>
</feature>
<evidence type="ECO:0000313" key="18">
    <source>
        <dbReference type="EMBL" id="KAF2274131.1"/>
    </source>
</evidence>
<dbReference type="GO" id="GO:0030915">
    <property type="term" value="C:Smc5-Smc6 complex"/>
    <property type="evidence" value="ECO:0007669"/>
    <property type="project" value="UniProtKB-UniRule"/>
</dbReference>
<evidence type="ECO:0000256" key="8">
    <source>
        <dbReference type="ARBA" id="ARBA00022763"/>
    </source>
</evidence>
<feature type="domain" description="Non-structural maintenance of chromosomes element 1 RING C4HC3-type" evidence="17">
    <location>
        <begin position="319"/>
        <end position="354"/>
    </location>
</feature>